<dbReference type="SMART" id="SM00033">
    <property type="entry name" value="CH"/>
    <property type="match status" value="4"/>
</dbReference>
<dbReference type="GO" id="GO:0051017">
    <property type="term" value="P:actin filament bundle assembly"/>
    <property type="evidence" value="ECO:0007669"/>
    <property type="project" value="InterPro"/>
</dbReference>
<dbReference type="SUPFAM" id="SSF47576">
    <property type="entry name" value="Calponin-homology domain, CH-domain"/>
    <property type="match status" value="1"/>
</dbReference>
<feature type="compositionally biased region" description="Polar residues" evidence="5">
    <location>
        <begin position="692"/>
        <end position="701"/>
    </location>
</feature>
<dbReference type="InterPro" id="IPR001715">
    <property type="entry name" value="CH_dom"/>
</dbReference>
<dbReference type="PANTHER" id="PTHR19961:SF18">
    <property type="entry name" value="FI19014P1"/>
    <property type="match status" value="1"/>
</dbReference>
<keyword evidence="1" id="KW-0479">Metal-binding</keyword>
<dbReference type="PROSITE" id="PS00020">
    <property type="entry name" value="ACTININ_2"/>
    <property type="match status" value="1"/>
</dbReference>
<evidence type="ECO:0000256" key="3">
    <source>
        <dbReference type="ARBA" id="ARBA00022837"/>
    </source>
</evidence>
<evidence type="ECO:0000256" key="4">
    <source>
        <dbReference type="ARBA" id="ARBA00023203"/>
    </source>
</evidence>
<evidence type="ECO:0000256" key="5">
    <source>
        <dbReference type="SAM" id="MobiDB-lite"/>
    </source>
</evidence>
<feature type="domain" description="Calponin-homology (CH)" evidence="6">
    <location>
        <begin position="271"/>
        <end position="380"/>
    </location>
</feature>
<feature type="compositionally biased region" description="Polar residues" evidence="5">
    <location>
        <begin position="737"/>
        <end position="750"/>
    </location>
</feature>
<evidence type="ECO:0000256" key="1">
    <source>
        <dbReference type="ARBA" id="ARBA00022723"/>
    </source>
</evidence>
<dbReference type="InterPro" id="IPR001589">
    <property type="entry name" value="Actinin_actin-bd_CS"/>
</dbReference>
<dbReference type="InterPro" id="IPR039959">
    <property type="entry name" value="Fimbrin/Plastin"/>
</dbReference>
<proteinExistence type="predicted"/>
<feature type="region of interest" description="Disordered" evidence="5">
    <location>
        <begin position="815"/>
        <end position="849"/>
    </location>
</feature>
<dbReference type="Gene3D" id="1.10.418.10">
    <property type="entry name" value="Calponin-like domain"/>
    <property type="match status" value="4"/>
</dbReference>
<organism evidence="7">
    <name type="scientific">Schistocephalus solidus</name>
    <name type="common">Tapeworm</name>
    <dbReference type="NCBI Taxonomy" id="70667"/>
    <lineage>
        <taxon>Eukaryota</taxon>
        <taxon>Metazoa</taxon>
        <taxon>Spiralia</taxon>
        <taxon>Lophotrochozoa</taxon>
        <taxon>Platyhelminthes</taxon>
        <taxon>Cestoda</taxon>
        <taxon>Eucestoda</taxon>
        <taxon>Diphyllobothriidea</taxon>
        <taxon>Diphyllobothriidae</taxon>
        <taxon>Schistocephalus</taxon>
    </lineage>
</organism>
<sequence length="957" mass="107058">VRAAFLIGKMGSRDERLRAKPSDILTVFALFDKEETGYLAEKGVLAALKSLGFNRSPSELKAAIKNCEIDFTEKKLNISEFKRVYQEMCKQEAADSYDPLSTRTTIYQYGSSNCPQGDDTIHSVSEDEQVAFCGWLERNLSDEKSCARYFPFKEDGSDLYTKCNDGFLLCKIINCSAPDTIDLRALHRGSKLTRYQVMENITLALNSARAIGCNVVNIDAADIQEGTRHLLLGLLWQIIKIGLLRQINVVAHAELVALLDDDETITEFAKLSPEEILMRWVNYHLKRSNCDVRMENFSFDIKDCEVYAYLLEQISPPEKKPFLHSAKAILDAVDLVQRAEMVLQNAEKLNCRVFVQPKDIITGSQKLNLAFLANLFNTNPALEKPAEVEPPPIIEETREEKTYRNWINSMGLRNVVNNLYTDLFCDTVIFELYDLIRPRTVDWSRVTSDFAATEAKAKFQQLENCNYIVEIGKRSGFSLVGVAGSDLKDGLVTPTLALLWQLMRAYTLSLLARLARRSEPSYPRAQSPVLGVPLIAEQEIIDWANNRLRLGNKARFLSKTAGFGDIELRTSLLILDLLDAIRPGCVDYSVVNKGNTPADRLSNAQYAVGVARRLGAKIYAVPEDITEVKGSMVMTVFACLMAIDLEHADKRAPISPSTDNKTEVLNIDIAKTETPRDIKMTNLDFQNDHSTEAFSSPSTTCLHCGRTDSNRQSPISSEFPSSRKEDQKPSSLCRKVTSPSNENNSSAQWVRIPTTSQTRQLAIDTDCRTSEGPTLVETGTSYNPPIYQYFGSPPVQRTRHFELFSSPRLYRSDLTKSTNALDEIKNQSPVRPTAREEAPPKPTSHPPNPKLISKLARKAQERAIQCENRAVVTSPNWNRVSKKSEIFAASVREGAASVYQSSATRSRRDIRSPTRSSFAAAYEEYAQKTVDAVKRHSSSKGGHSNGGRVFMAADIPK</sequence>
<dbReference type="InterPro" id="IPR011992">
    <property type="entry name" value="EF-hand-dom_pair"/>
</dbReference>
<feature type="region of interest" description="Disordered" evidence="5">
    <location>
        <begin position="689"/>
        <end position="750"/>
    </location>
</feature>
<name>A0A0V0J383_SCHSO</name>
<dbReference type="AlphaFoldDB" id="A0A0V0J383"/>
<feature type="domain" description="Calponin-homology (CH)" evidence="6">
    <location>
        <begin position="534"/>
        <end position="645"/>
    </location>
</feature>
<feature type="domain" description="Calponin-homology (CH)" evidence="6">
    <location>
        <begin position="126"/>
        <end position="243"/>
    </location>
</feature>
<feature type="compositionally biased region" description="Polar residues" evidence="5">
    <location>
        <begin position="815"/>
        <end position="830"/>
    </location>
</feature>
<gene>
    <name evidence="7" type="ORF">TR155826</name>
</gene>
<feature type="domain" description="Calponin-homology (CH)" evidence="6">
    <location>
        <begin position="397"/>
        <end position="507"/>
    </location>
</feature>
<dbReference type="GO" id="GO:0046872">
    <property type="term" value="F:metal ion binding"/>
    <property type="evidence" value="ECO:0007669"/>
    <property type="project" value="UniProtKB-KW"/>
</dbReference>
<dbReference type="FunFam" id="1.10.418.10:FF:000042">
    <property type="entry name" value="Fimbrin, putative"/>
    <property type="match status" value="1"/>
</dbReference>
<dbReference type="PROSITE" id="PS50021">
    <property type="entry name" value="CH"/>
    <property type="match status" value="4"/>
</dbReference>
<dbReference type="EMBL" id="GEEE01003484">
    <property type="protein sequence ID" value="JAP59741.1"/>
    <property type="molecule type" value="Transcribed_RNA"/>
</dbReference>
<evidence type="ECO:0000259" key="6">
    <source>
        <dbReference type="PROSITE" id="PS50021"/>
    </source>
</evidence>
<feature type="compositionally biased region" description="Polar residues" evidence="5">
    <location>
        <begin position="710"/>
        <end position="720"/>
    </location>
</feature>
<dbReference type="Pfam" id="PF00307">
    <property type="entry name" value="CH"/>
    <property type="match status" value="4"/>
</dbReference>
<keyword evidence="4" id="KW-0009">Actin-binding</keyword>
<dbReference type="PROSITE" id="PS00019">
    <property type="entry name" value="ACTININ_1"/>
    <property type="match status" value="1"/>
</dbReference>
<keyword evidence="2" id="KW-0677">Repeat</keyword>
<reference evidence="7" key="1">
    <citation type="submission" date="2016-01" db="EMBL/GenBank/DDBJ databases">
        <title>Reference transcriptome for the parasite Schistocephalus solidus: insights into the molecular evolution of parasitism.</title>
        <authorList>
            <person name="Hebert F.O."/>
            <person name="Grambauer S."/>
            <person name="Barber I."/>
            <person name="Landry C.R."/>
            <person name="Aubin-Horth N."/>
        </authorList>
    </citation>
    <scope>NUCLEOTIDE SEQUENCE</scope>
</reference>
<dbReference type="Gene3D" id="1.10.238.10">
    <property type="entry name" value="EF-hand"/>
    <property type="match status" value="1"/>
</dbReference>
<dbReference type="GO" id="GO:0051639">
    <property type="term" value="P:actin filament network formation"/>
    <property type="evidence" value="ECO:0007669"/>
    <property type="project" value="TreeGrafter"/>
</dbReference>
<keyword evidence="3" id="KW-0106">Calcium</keyword>
<evidence type="ECO:0000313" key="7">
    <source>
        <dbReference type="EMBL" id="JAP59741.1"/>
    </source>
</evidence>
<feature type="region of interest" description="Disordered" evidence="5">
    <location>
        <begin position="931"/>
        <end position="957"/>
    </location>
</feature>
<evidence type="ECO:0000256" key="2">
    <source>
        <dbReference type="ARBA" id="ARBA00022737"/>
    </source>
</evidence>
<dbReference type="SUPFAM" id="SSF47473">
    <property type="entry name" value="EF-hand"/>
    <property type="match status" value="1"/>
</dbReference>
<dbReference type="GO" id="GO:0005737">
    <property type="term" value="C:cytoplasm"/>
    <property type="evidence" value="ECO:0007669"/>
    <property type="project" value="TreeGrafter"/>
</dbReference>
<dbReference type="GO" id="GO:0051015">
    <property type="term" value="F:actin filament binding"/>
    <property type="evidence" value="ECO:0007669"/>
    <property type="project" value="InterPro"/>
</dbReference>
<dbReference type="InterPro" id="IPR036872">
    <property type="entry name" value="CH_dom_sf"/>
</dbReference>
<dbReference type="GO" id="GO:0032432">
    <property type="term" value="C:actin filament bundle"/>
    <property type="evidence" value="ECO:0007669"/>
    <property type="project" value="TreeGrafter"/>
</dbReference>
<dbReference type="PANTHER" id="PTHR19961">
    <property type="entry name" value="FIMBRIN/PLASTIN"/>
    <property type="match status" value="1"/>
</dbReference>
<dbReference type="FunFam" id="1.10.418.10:FF:000010">
    <property type="entry name" value="Plastin-3 isoform 1"/>
    <property type="match status" value="1"/>
</dbReference>
<protein>
    <recommendedName>
        <fullName evidence="6">Calponin-homology (CH) domain-containing protein</fullName>
    </recommendedName>
</protein>
<dbReference type="CDD" id="cd21295">
    <property type="entry name" value="CH_PLS_rpt2"/>
    <property type="match status" value="1"/>
</dbReference>
<dbReference type="GO" id="GO:0005884">
    <property type="term" value="C:actin filament"/>
    <property type="evidence" value="ECO:0007669"/>
    <property type="project" value="TreeGrafter"/>
</dbReference>
<accession>A0A0V0J383</accession>
<feature type="compositionally biased region" description="Pro residues" evidence="5">
    <location>
        <begin position="840"/>
        <end position="849"/>
    </location>
</feature>
<feature type="compositionally biased region" description="Low complexity" evidence="5">
    <location>
        <begin position="939"/>
        <end position="948"/>
    </location>
</feature>
<feature type="non-terminal residue" evidence="7">
    <location>
        <position position="1"/>
    </location>
</feature>